<dbReference type="AlphaFoldDB" id="A0AAW0NSH2"/>
<dbReference type="Proteomes" id="UP001460270">
    <property type="component" value="Unassembled WGS sequence"/>
</dbReference>
<accession>A0AAW0NSH2</accession>
<keyword evidence="2" id="KW-1185">Reference proteome</keyword>
<sequence>MSSLVPRIADWMTIYLDEISPYGFKARGAGIVLLTFLGRMQQEKPEYLGIL</sequence>
<name>A0AAW0NSH2_9GOBI</name>
<comment type="caution">
    <text evidence="1">The sequence shown here is derived from an EMBL/GenBank/DDBJ whole genome shotgun (WGS) entry which is preliminary data.</text>
</comment>
<evidence type="ECO:0000313" key="2">
    <source>
        <dbReference type="Proteomes" id="UP001460270"/>
    </source>
</evidence>
<organism evidence="1 2">
    <name type="scientific">Mugilogobius chulae</name>
    <name type="common">yellowstripe goby</name>
    <dbReference type="NCBI Taxonomy" id="88201"/>
    <lineage>
        <taxon>Eukaryota</taxon>
        <taxon>Metazoa</taxon>
        <taxon>Chordata</taxon>
        <taxon>Craniata</taxon>
        <taxon>Vertebrata</taxon>
        <taxon>Euteleostomi</taxon>
        <taxon>Actinopterygii</taxon>
        <taxon>Neopterygii</taxon>
        <taxon>Teleostei</taxon>
        <taxon>Neoteleostei</taxon>
        <taxon>Acanthomorphata</taxon>
        <taxon>Gobiaria</taxon>
        <taxon>Gobiiformes</taxon>
        <taxon>Gobioidei</taxon>
        <taxon>Gobiidae</taxon>
        <taxon>Gobionellinae</taxon>
        <taxon>Mugilogobius</taxon>
    </lineage>
</organism>
<evidence type="ECO:0000313" key="1">
    <source>
        <dbReference type="EMBL" id="KAK7907475.1"/>
    </source>
</evidence>
<dbReference type="EMBL" id="JBBPFD010000011">
    <property type="protein sequence ID" value="KAK7907475.1"/>
    <property type="molecule type" value="Genomic_DNA"/>
</dbReference>
<gene>
    <name evidence="1" type="ORF">WMY93_016087</name>
</gene>
<reference evidence="2" key="1">
    <citation type="submission" date="2024-04" db="EMBL/GenBank/DDBJ databases">
        <title>Salinicola lusitanus LLJ914,a marine bacterium isolated from the Okinawa Trough.</title>
        <authorList>
            <person name="Li J."/>
        </authorList>
    </citation>
    <scope>NUCLEOTIDE SEQUENCE [LARGE SCALE GENOMIC DNA]</scope>
</reference>
<protein>
    <submittedName>
        <fullName evidence="1">Uncharacterized protein</fullName>
    </submittedName>
</protein>
<proteinExistence type="predicted"/>